<protein>
    <submittedName>
        <fullName evidence="1">Uncharacterized protein</fullName>
    </submittedName>
</protein>
<keyword evidence="2" id="KW-1185">Reference proteome</keyword>
<accession>A0A0J0XUY3</accession>
<organism evidence="1 2">
    <name type="scientific">Cutaneotrichosporon oleaginosum</name>
    <dbReference type="NCBI Taxonomy" id="879819"/>
    <lineage>
        <taxon>Eukaryota</taxon>
        <taxon>Fungi</taxon>
        <taxon>Dikarya</taxon>
        <taxon>Basidiomycota</taxon>
        <taxon>Agaricomycotina</taxon>
        <taxon>Tremellomycetes</taxon>
        <taxon>Trichosporonales</taxon>
        <taxon>Trichosporonaceae</taxon>
        <taxon>Cutaneotrichosporon</taxon>
    </lineage>
</organism>
<dbReference type="AlphaFoldDB" id="A0A0J0XUY3"/>
<proteinExistence type="predicted"/>
<reference evidence="1 2" key="1">
    <citation type="submission" date="2015-03" db="EMBL/GenBank/DDBJ databases">
        <title>Genomics and transcriptomics of the oil-accumulating basidiomycete yeast T. oleaginosus allow insights into substrate utilization and the diverse evolutionary trajectories of mating systems in fungi.</title>
        <authorList>
            <consortium name="DOE Joint Genome Institute"/>
            <person name="Kourist R."/>
            <person name="Kracht O."/>
            <person name="Bracharz F."/>
            <person name="Lipzen A."/>
            <person name="Nolan M."/>
            <person name="Ohm R."/>
            <person name="Grigoriev I."/>
            <person name="Sun S."/>
            <person name="Heitman J."/>
            <person name="Bruck T."/>
            <person name="Nowrousian M."/>
        </authorList>
    </citation>
    <scope>NUCLEOTIDE SEQUENCE [LARGE SCALE GENOMIC DNA]</scope>
    <source>
        <strain evidence="1 2">IBC0246</strain>
    </source>
</reference>
<evidence type="ECO:0000313" key="1">
    <source>
        <dbReference type="EMBL" id="KLT44867.1"/>
    </source>
</evidence>
<name>A0A0J0XUY3_9TREE</name>
<gene>
    <name evidence="1" type="ORF">CC85DRAFT_283169</name>
</gene>
<dbReference type="EMBL" id="KQ087184">
    <property type="protein sequence ID" value="KLT44867.1"/>
    <property type="molecule type" value="Genomic_DNA"/>
</dbReference>
<dbReference type="Proteomes" id="UP000053611">
    <property type="component" value="Unassembled WGS sequence"/>
</dbReference>
<sequence>MEGLLPRTWLACWPARLQGCSSAGSELNSPTVCSLMFLVHVLAAENHGRIRANRSISDDASQSKCSMPTIRLSLTTG</sequence>
<evidence type="ECO:0000313" key="2">
    <source>
        <dbReference type="Proteomes" id="UP000053611"/>
    </source>
</evidence>
<dbReference type="GeneID" id="28982859"/>
<dbReference type="RefSeq" id="XP_018281358.1">
    <property type="nucleotide sequence ID" value="XM_018422256.1"/>
</dbReference>